<evidence type="ECO:0000256" key="8">
    <source>
        <dbReference type="ARBA" id="ARBA00022603"/>
    </source>
</evidence>
<keyword evidence="10 15" id="KW-0949">S-adenosyl-L-methionine</keyword>
<dbReference type="PIRSF" id="PIRSF000386">
    <property type="entry name" value="tRNA_mtase"/>
    <property type="match status" value="1"/>
</dbReference>
<evidence type="ECO:0000256" key="3">
    <source>
        <dbReference type="ARBA" id="ARBA00007630"/>
    </source>
</evidence>
<evidence type="ECO:0000256" key="9">
    <source>
        <dbReference type="ARBA" id="ARBA00022679"/>
    </source>
</evidence>
<dbReference type="Gene3D" id="1.10.1270.20">
    <property type="entry name" value="tRNA(m1g37)methyltransferase, domain 2"/>
    <property type="match status" value="1"/>
</dbReference>
<comment type="caution">
    <text evidence="19">The sequence shown here is derived from an EMBL/GenBank/DDBJ whole genome shotgun (WGS) entry which is preliminary data.</text>
</comment>
<comment type="similarity">
    <text evidence="3 15 17">Belongs to the RNA methyltransferase TrmD family.</text>
</comment>
<dbReference type="NCBIfam" id="TIGR00088">
    <property type="entry name" value="trmD"/>
    <property type="match status" value="1"/>
</dbReference>
<keyword evidence="9 15" id="KW-0808">Transferase</keyword>
<dbReference type="PANTHER" id="PTHR46417:SF1">
    <property type="entry name" value="TRNA (GUANINE-N(1)-)-METHYLTRANSFERASE"/>
    <property type="match status" value="1"/>
</dbReference>
<reference evidence="19 20" key="1">
    <citation type="submission" date="2020-08" db="EMBL/GenBank/DDBJ databases">
        <title>Sequencing the genomes of 1000 actinobacteria strains.</title>
        <authorList>
            <person name="Klenk H.-P."/>
        </authorList>
    </citation>
    <scope>NUCLEOTIDE SEQUENCE [LARGE SCALE GENOMIC DNA]</scope>
    <source>
        <strain evidence="19 20">DSM 44230</strain>
    </source>
</reference>
<dbReference type="Pfam" id="PF01746">
    <property type="entry name" value="tRNA_m1G_MT"/>
    <property type="match status" value="1"/>
</dbReference>
<evidence type="ECO:0000256" key="7">
    <source>
        <dbReference type="ARBA" id="ARBA00022490"/>
    </source>
</evidence>
<dbReference type="NCBIfam" id="NF000648">
    <property type="entry name" value="PRK00026.1"/>
    <property type="match status" value="1"/>
</dbReference>
<keyword evidence="7 15" id="KW-0963">Cytoplasm</keyword>
<evidence type="ECO:0000313" key="20">
    <source>
        <dbReference type="Proteomes" id="UP000533598"/>
    </source>
</evidence>
<dbReference type="InterPro" id="IPR016009">
    <property type="entry name" value="tRNA_MeTrfase_TRMD/TRM10"/>
</dbReference>
<dbReference type="GO" id="GO:0002939">
    <property type="term" value="P:tRNA N1-guanine methylation"/>
    <property type="evidence" value="ECO:0007669"/>
    <property type="project" value="TreeGrafter"/>
</dbReference>
<keyword evidence="11 15" id="KW-0819">tRNA processing</keyword>
<dbReference type="InterPro" id="IPR029028">
    <property type="entry name" value="Alpha/beta_knot_MTases"/>
</dbReference>
<dbReference type="GO" id="GO:0005829">
    <property type="term" value="C:cytosol"/>
    <property type="evidence" value="ECO:0007669"/>
    <property type="project" value="TreeGrafter"/>
</dbReference>
<evidence type="ECO:0000256" key="13">
    <source>
        <dbReference type="ARBA" id="ARBA00033392"/>
    </source>
</evidence>
<dbReference type="Gene3D" id="3.40.1280.10">
    <property type="match status" value="1"/>
</dbReference>
<evidence type="ECO:0000313" key="19">
    <source>
        <dbReference type="EMBL" id="MBB4682046.1"/>
    </source>
</evidence>
<proteinExistence type="inferred from homology"/>
<dbReference type="Proteomes" id="UP000533598">
    <property type="component" value="Unassembled WGS sequence"/>
</dbReference>
<gene>
    <name evidence="15" type="primary">trmD</name>
    <name evidence="19" type="ORF">HNR67_008164</name>
</gene>
<dbReference type="InterPro" id="IPR002649">
    <property type="entry name" value="tRNA_m1G_MeTrfase_TrmD"/>
</dbReference>
<dbReference type="EC" id="2.1.1.228" evidence="5 15"/>
<evidence type="ECO:0000256" key="16">
    <source>
        <dbReference type="PIRSR" id="PIRSR000386-1"/>
    </source>
</evidence>
<evidence type="ECO:0000256" key="11">
    <source>
        <dbReference type="ARBA" id="ARBA00022694"/>
    </source>
</evidence>
<dbReference type="FunFam" id="3.40.1280.10:FF:000001">
    <property type="entry name" value="tRNA (guanine-N(1)-)-methyltransferase"/>
    <property type="match status" value="1"/>
</dbReference>
<dbReference type="EMBL" id="JACHMH010000001">
    <property type="protein sequence ID" value="MBB4682046.1"/>
    <property type="molecule type" value="Genomic_DNA"/>
</dbReference>
<dbReference type="SUPFAM" id="SSF75217">
    <property type="entry name" value="alpha/beta knot"/>
    <property type="match status" value="1"/>
</dbReference>
<dbReference type="RefSeq" id="WP_185009056.1">
    <property type="nucleotide sequence ID" value="NZ_BAAAUI010000061.1"/>
</dbReference>
<feature type="domain" description="tRNA methyltransferase TRMD/TRM10-type" evidence="18">
    <location>
        <begin position="1"/>
        <end position="226"/>
    </location>
</feature>
<dbReference type="FunFam" id="1.10.1270.20:FF:000001">
    <property type="entry name" value="tRNA (guanine-N(1)-)-methyltransferase"/>
    <property type="match status" value="1"/>
</dbReference>
<dbReference type="PANTHER" id="PTHR46417">
    <property type="entry name" value="TRNA (GUANINE-N(1)-)-METHYLTRANSFERASE"/>
    <property type="match status" value="1"/>
</dbReference>
<sequence>MRLDVITIFPEYVSPLREALLGKALDRGLIQLGVHDLRDYAHDVHRSVDDSPYGGGPGMVMKPQVWGEALDAICPAEPTPRLIVPTPAGRPFTQAMAHAYAREQHLVFACGRYEGIDQRVVDAAARRMPVDEVSIGDYVLIGGEAAVLVMVEAVVRLLPGVLGNQASHEQDSFSDGLLEGPSYTRPEVWQDMPVPDVLRSGNHAAINRWRRDRALERTYHRRPELLAALPAESLDKHDRKLLEQLRAEEHPA</sequence>
<evidence type="ECO:0000256" key="15">
    <source>
        <dbReference type="HAMAP-Rule" id="MF_00605"/>
    </source>
</evidence>
<protein>
    <recommendedName>
        <fullName evidence="6 15">tRNA (guanine-N(1)-)-methyltransferase</fullName>
        <ecNumber evidence="5 15">2.1.1.228</ecNumber>
    </recommendedName>
    <alternativeName>
        <fullName evidence="12 15">M1G-methyltransferase</fullName>
    </alternativeName>
    <alternativeName>
        <fullName evidence="13 15">tRNA [GM37] methyltransferase</fullName>
    </alternativeName>
</protein>
<comment type="function">
    <text evidence="1 15 17">Specifically methylates guanosine-37 in various tRNAs.</text>
</comment>
<evidence type="ECO:0000256" key="6">
    <source>
        <dbReference type="ARBA" id="ARBA00014679"/>
    </source>
</evidence>
<keyword evidence="8 15" id="KW-0489">Methyltransferase</keyword>
<evidence type="ECO:0000256" key="10">
    <source>
        <dbReference type="ARBA" id="ARBA00022691"/>
    </source>
</evidence>
<evidence type="ECO:0000256" key="1">
    <source>
        <dbReference type="ARBA" id="ARBA00002634"/>
    </source>
</evidence>
<dbReference type="HAMAP" id="MF_00605">
    <property type="entry name" value="TrmD"/>
    <property type="match status" value="1"/>
</dbReference>
<evidence type="ECO:0000256" key="5">
    <source>
        <dbReference type="ARBA" id="ARBA00012807"/>
    </source>
</evidence>
<evidence type="ECO:0000256" key="4">
    <source>
        <dbReference type="ARBA" id="ARBA00011738"/>
    </source>
</evidence>
<evidence type="ECO:0000256" key="12">
    <source>
        <dbReference type="ARBA" id="ARBA00029736"/>
    </source>
</evidence>
<dbReference type="InterPro" id="IPR023148">
    <property type="entry name" value="tRNA_m1G_MeTrfase_C_sf"/>
</dbReference>
<feature type="binding site" evidence="15 16">
    <location>
        <begin position="135"/>
        <end position="140"/>
    </location>
    <ligand>
        <name>S-adenosyl-L-methionine</name>
        <dbReference type="ChEBI" id="CHEBI:59789"/>
    </ligand>
</feature>
<keyword evidence="20" id="KW-1185">Reference proteome</keyword>
<feature type="binding site" evidence="15 16">
    <location>
        <position position="111"/>
    </location>
    <ligand>
        <name>S-adenosyl-L-methionine</name>
        <dbReference type="ChEBI" id="CHEBI:59789"/>
    </ligand>
</feature>
<evidence type="ECO:0000259" key="18">
    <source>
        <dbReference type="Pfam" id="PF01746"/>
    </source>
</evidence>
<evidence type="ECO:0000256" key="17">
    <source>
        <dbReference type="RuleBase" id="RU003464"/>
    </source>
</evidence>
<organism evidence="19 20">
    <name type="scientific">Crossiella cryophila</name>
    <dbReference type="NCBI Taxonomy" id="43355"/>
    <lineage>
        <taxon>Bacteria</taxon>
        <taxon>Bacillati</taxon>
        <taxon>Actinomycetota</taxon>
        <taxon>Actinomycetes</taxon>
        <taxon>Pseudonocardiales</taxon>
        <taxon>Pseudonocardiaceae</taxon>
        <taxon>Crossiella</taxon>
    </lineage>
</organism>
<comment type="subcellular location">
    <subcellularLocation>
        <location evidence="2 15 17">Cytoplasm</location>
    </subcellularLocation>
</comment>
<dbReference type="InterPro" id="IPR029026">
    <property type="entry name" value="tRNA_m1G_MTases_N"/>
</dbReference>
<evidence type="ECO:0000256" key="14">
    <source>
        <dbReference type="ARBA" id="ARBA00047783"/>
    </source>
</evidence>
<name>A0A7W7CIY2_9PSEU</name>
<evidence type="ECO:0000256" key="2">
    <source>
        <dbReference type="ARBA" id="ARBA00004496"/>
    </source>
</evidence>
<dbReference type="CDD" id="cd18080">
    <property type="entry name" value="TrmD-like"/>
    <property type="match status" value="1"/>
</dbReference>
<comment type="subunit">
    <text evidence="4 15 17">Homodimer.</text>
</comment>
<accession>A0A7W7CIY2</accession>
<dbReference type="AlphaFoldDB" id="A0A7W7CIY2"/>
<dbReference type="GO" id="GO:0052906">
    <property type="term" value="F:tRNA (guanine(37)-N1)-methyltransferase activity"/>
    <property type="evidence" value="ECO:0007669"/>
    <property type="project" value="UniProtKB-UniRule"/>
</dbReference>
<comment type="catalytic activity">
    <reaction evidence="14 15 17">
        <text>guanosine(37) in tRNA + S-adenosyl-L-methionine = N(1)-methylguanosine(37) in tRNA + S-adenosyl-L-homocysteine + H(+)</text>
        <dbReference type="Rhea" id="RHEA:36899"/>
        <dbReference type="Rhea" id="RHEA-COMP:10145"/>
        <dbReference type="Rhea" id="RHEA-COMP:10147"/>
        <dbReference type="ChEBI" id="CHEBI:15378"/>
        <dbReference type="ChEBI" id="CHEBI:57856"/>
        <dbReference type="ChEBI" id="CHEBI:59789"/>
        <dbReference type="ChEBI" id="CHEBI:73542"/>
        <dbReference type="ChEBI" id="CHEBI:74269"/>
        <dbReference type="EC" id="2.1.1.228"/>
    </reaction>
</comment>